<sequence length="88" mass="9876">NSPPQVTVHSGGFWAAAATSGHHLGWHRSQKNRAILLFPSRPIPATERPVLAGKCKNPIEFNPKFKELDPLLRPPFLAIKLVQEYKRV</sequence>
<evidence type="ECO:0000313" key="1">
    <source>
        <dbReference type="EMBL" id="BBN69899.1"/>
    </source>
</evidence>
<proteinExistence type="predicted"/>
<dbReference type="AlphaFoldDB" id="A0A5H2XTM5"/>
<feature type="non-terminal residue" evidence="1">
    <location>
        <position position="88"/>
    </location>
</feature>
<accession>A0A5H2XTM5</accession>
<dbReference type="EMBL" id="AP021573">
    <property type="protein sequence ID" value="BBN69899.1"/>
    <property type="molecule type" value="Genomic_DNA"/>
</dbReference>
<name>A0A5H2XTM5_PRUDU</name>
<reference evidence="1" key="1">
    <citation type="journal article" date="2019" name="Science">
        <title>Mutation of a bHLH transcription factor allowed almond domestication.</title>
        <authorList>
            <person name="Sanchez-Perez R."/>
            <person name="Pavan S."/>
            <person name="Mazzeo R."/>
            <person name="Moldovan C."/>
            <person name="Aiese Cigliano R."/>
            <person name="Del Cueto J."/>
            <person name="Ricciardi F."/>
            <person name="Lotti C."/>
            <person name="Ricciardi L."/>
            <person name="Dicenta F."/>
            <person name="Lopez-Marques R.L."/>
            <person name="Lindberg Moller B."/>
        </authorList>
    </citation>
    <scope>NUCLEOTIDE SEQUENCE</scope>
</reference>
<protein>
    <submittedName>
        <fullName evidence="1">AP2/B3-like transcriptional factor family protein</fullName>
    </submittedName>
</protein>
<organism evidence="1">
    <name type="scientific">Prunus dulcis</name>
    <name type="common">Almond</name>
    <name type="synonym">Amygdalus dulcis</name>
    <dbReference type="NCBI Taxonomy" id="3755"/>
    <lineage>
        <taxon>Eukaryota</taxon>
        <taxon>Viridiplantae</taxon>
        <taxon>Streptophyta</taxon>
        <taxon>Embryophyta</taxon>
        <taxon>Tracheophyta</taxon>
        <taxon>Spermatophyta</taxon>
        <taxon>Magnoliopsida</taxon>
        <taxon>eudicotyledons</taxon>
        <taxon>Gunneridae</taxon>
        <taxon>Pentapetalae</taxon>
        <taxon>rosids</taxon>
        <taxon>fabids</taxon>
        <taxon>Rosales</taxon>
        <taxon>Rosaceae</taxon>
        <taxon>Amygdaloideae</taxon>
        <taxon>Amygdaleae</taxon>
        <taxon>Prunus</taxon>
    </lineage>
</organism>
<gene>
    <name evidence="1" type="ORF">Prudu_1236S000300</name>
</gene>
<feature type="non-terminal residue" evidence="1">
    <location>
        <position position="1"/>
    </location>
</feature>